<dbReference type="GO" id="GO:0005886">
    <property type="term" value="C:plasma membrane"/>
    <property type="evidence" value="ECO:0007669"/>
    <property type="project" value="UniProtKB-SubCell"/>
</dbReference>
<dbReference type="STRING" id="5866.A0A061D1P4"/>
<feature type="signal peptide" evidence="10">
    <location>
        <begin position="1"/>
        <end position="18"/>
    </location>
</feature>
<dbReference type="PANTHER" id="PTHR22906">
    <property type="entry name" value="PROPERDIN"/>
    <property type="match status" value="1"/>
</dbReference>
<keyword evidence="7" id="KW-1015">Disulfide bond</keyword>
<sequence length="1646" mass="186694">MRALCALALLCFATAAAAEENAIVGTSVNTQWDSELDTPPGTQVDIVYCNHTVLKRDGSFQVDQCRDICVHIAGTCLAAERTMPKDIEIEGIPVTAECFSSAAEEYDKSCIFAMSKDVNTGLRIASGIVPIKETGVKTVSVSNMTSPIVFVQLITDSGEHLPPKARVAVNVVNKTNFNLSIKGVPASSDTTSGSELFVQWIAIDESDLLKGFRHYHVDLQKYKITSKERHRHGIDLTNAQGWSENIAMFVQELSTNVEVTAALITTENSITVNIQPTYLSEEIGKEGSSVSAEVAVLLVDMNHFKNGAKVMFGNLPISFPAWRRSKEGVQLEMAKPEQGLIFFTPHYNRITSAIPVESCWFDYVASEHGSFFCHLEPESLITLPHIDTPNFALMLVGNATDAKEDDIDKFRYKNCYDAYSTKLSAQKERQKPWKETEDMECKRSCLAQYHLCRGRASCLKAYMNVACEIDGYVYKSQEHKVVENPPTFVDLIHVLSYELKGAVCKGLLDAAKIDELKKHKYQWERHAEELCRAKEGEGKQDDVLVVIDGHLSAKFCENINDRDEVEWTPLTSMWDKLVVNGKAKTVEEIFENRTVFGLCHKDGIIHMNQYFDHLKEEPELPEEDVSVDCIESEWAEWGQCSAECIPDDGVVIRKRVRYVLQKPSGNGRKCVIEETKPCVEGEIPVCSKICLLTEWTDWSRCVKYKQHRERYVKSYTVHCDTAEKVEVRDCKPGGDDEFTLGEGEDDEEEEEDEDEGEEDDDEGEEDDDGEEDEDEDYMRDDGRKGADYETGETLHGKENRNQPRYLPQSSALRQPRRMLHTSGVSGRTEPRGYRRTQVKRNRDGDPGDGGEIGHRQDSPTLEVEDETMDSDDSDETDDLSFSSGGRLLQSGPHSPSNIQLTSRVDERGAHSEKARRRKAQGGKSHSKQRTADETSLLEFQEDQENRNCHLWSEWSGCSSVCNDDVGRQYKVSTRCDAHSTYELSDKIDKRLCEHQEDCGLKAPLVCKQVRSLYFSEADDVICQEECVRLLQSCRETKERNHLLCLAKLRTVSAEDASFFHRCVLPDEQEETLKLLHTLFQNRCFISRASYSQEEGSWVNKETRSCHCSIPGSVPCTAKELHYTRNDVYRDLIDSGFCPSLNYKQAFFNVWKQNALPDSLTYVSLADNQRLHCPLGVDDETFTYTQFAEGELENYCRHGPVYAAMKAMTERPVRQYAHKYDCSTVVSTSSTMTDFECGALCRTVRAKCLTNHKKYLKCIKDRLTDFRYEADIFKEYGCKLPPTLDSTFDEEYYRAFIGTMETEQADKMPCIILTQNAILHCEAEELLNNPDTLVACMARHMGEAEPTTPAGPPTLFEATMASVERFKQNCKFSPSRKAGSGYVMCRFPTETDGYENWSQWSECTANCNDFENVATRYRTRRMAAAAKNTFFRLREGTLQFELCLHLPGCEKGRWIDSFSEEDGIHLVDYEAYSEHHNENNVNWLEQTYLQYPELRNTSSESASCQIYKSSKIFSSKGTICGCPHGHKPCSFATAMADPMWMVGMQNFCQKRPLASIGFEGTIRDYRYYCNIGMLFMQTEYSGPLACEYFDNEEYVACQASDTKPITLRSKQFTLMGVCLGVVFCTYAVILYLIKNRRKRNSAEKKSD</sequence>
<dbReference type="InterPro" id="IPR052065">
    <property type="entry name" value="Compl_asym_regulator"/>
</dbReference>
<dbReference type="Pfam" id="PF00090">
    <property type="entry name" value="TSP_1"/>
    <property type="match status" value="2"/>
</dbReference>
<comment type="subcellular location">
    <subcellularLocation>
        <location evidence="1">Cell membrane</location>
    </subcellularLocation>
    <subcellularLocation>
        <location evidence="2">Secreted</location>
    </subcellularLocation>
</comment>
<keyword evidence="9" id="KW-0812">Transmembrane</keyword>
<evidence type="ECO:0000256" key="1">
    <source>
        <dbReference type="ARBA" id="ARBA00004236"/>
    </source>
</evidence>
<dbReference type="PANTHER" id="PTHR22906:SF43">
    <property type="entry name" value="PROPERDIN"/>
    <property type="match status" value="1"/>
</dbReference>
<organism evidence="11 12">
    <name type="scientific">Babesia bigemina</name>
    <dbReference type="NCBI Taxonomy" id="5866"/>
    <lineage>
        <taxon>Eukaryota</taxon>
        <taxon>Sar</taxon>
        <taxon>Alveolata</taxon>
        <taxon>Apicomplexa</taxon>
        <taxon>Aconoidasida</taxon>
        <taxon>Piroplasmida</taxon>
        <taxon>Babesiidae</taxon>
        <taxon>Babesia</taxon>
    </lineage>
</organism>
<feature type="compositionally biased region" description="Basic and acidic residues" evidence="8">
    <location>
        <begin position="779"/>
        <end position="801"/>
    </location>
</feature>
<dbReference type="RefSeq" id="XP_012766238.1">
    <property type="nucleotide sequence ID" value="XM_012910784.1"/>
</dbReference>
<dbReference type="InterPro" id="IPR036383">
    <property type="entry name" value="TSP1_rpt_sf"/>
</dbReference>
<keyword evidence="12" id="KW-1185">Reference proteome</keyword>
<dbReference type="EMBL" id="LK391707">
    <property type="protein sequence ID" value="CDR94052.1"/>
    <property type="molecule type" value="Genomic_DNA"/>
</dbReference>
<feature type="transmembrane region" description="Helical" evidence="9">
    <location>
        <begin position="1611"/>
        <end position="1632"/>
    </location>
</feature>
<dbReference type="SUPFAM" id="SSF82895">
    <property type="entry name" value="TSP-1 type 1 repeat"/>
    <property type="match status" value="1"/>
</dbReference>
<evidence type="ECO:0000313" key="12">
    <source>
        <dbReference type="Proteomes" id="UP000033188"/>
    </source>
</evidence>
<feature type="compositionally biased region" description="Acidic residues" evidence="8">
    <location>
        <begin position="862"/>
        <end position="878"/>
    </location>
</feature>
<evidence type="ECO:0000313" key="11">
    <source>
        <dbReference type="EMBL" id="CDR94052.1"/>
    </source>
</evidence>
<keyword evidence="9" id="KW-0472">Membrane</keyword>
<evidence type="ECO:0000256" key="8">
    <source>
        <dbReference type="SAM" id="MobiDB-lite"/>
    </source>
</evidence>
<dbReference type="PROSITE" id="PS50092">
    <property type="entry name" value="TSP1"/>
    <property type="match status" value="1"/>
</dbReference>
<dbReference type="SMART" id="SM00209">
    <property type="entry name" value="TSP1"/>
    <property type="match status" value="4"/>
</dbReference>
<keyword evidence="4" id="KW-0964">Secreted</keyword>
<evidence type="ECO:0000256" key="5">
    <source>
        <dbReference type="ARBA" id="ARBA00022729"/>
    </source>
</evidence>
<feature type="compositionally biased region" description="Basic and acidic residues" evidence="8">
    <location>
        <begin position="840"/>
        <end position="857"/>
    </location>
</feature>
<feature type="chain" id="PRO_5001595356" evidence="10">
    <location>
        <begin position="19"/>
        <end position="1646"/>
    </location>
</feature>
<proteinExistence type="predicted"/>
<evidence type="ECO:0000256" key="3">
    <source>
        <dbReference type="ARBA" id="ARBA00022475"/>
    </source>
</evidence>
<dbReference type="InterPro" id="IPR000884">
    <property type="entry name" value="TSP1_rpt"/>
</dbReference>
<reference evidence="12" key="1">
    <citation type="journal article" date="2014" name="Nucleic Acids Res.">
        <title>The evolutionary dynamics of variant antigen genes in Babesia reveal a history of genomic innovation underlying host-parasite interaction.</title>
        <authorList>
            <person name="Jackson A.P."/>
            <person name="Otto T.D."/>
            <person name="Darby A."/>
            <person name="Ramaprasad A."/>
            <person name="Xia D."/>
            <person name="Echaide I.E."/>
            <person name="Farber M."/>
            <person name="Gahlot S."/>
            <person name="Gamble J."/>
            <person name="Gupta D."/>
            <person name="Gupta Y."/>
            <person name="Jackson L."/>
            <person name="Malandrin L."/>
            <person name="Malas T.B."/>
            <person name="Moussa E."/>
            <person name="Nair M."/>
            <person name="Reid A.J."/>
            <person name="Sanders M."/>
            <person name="Sharma J."/>
            <person name="Tracey A."/>
            <person name="Quail M.A."/>
            <person name="Weir W."/>
            <person name="Wastling J.M."/>
            <person name="Hall N."/>
            <person name="Willadsen P."/>
            <person name="Lingelbach K."/>
            <person name="Shiels B."/>
            <person name="Tait A."/>
            <person name="Berriman M."/>
            <person name="Allred D.R."/>
            <person name="Pain A."/>
        </authorList>
    </citation>
    <scope>NUCLEOTIDE SEQUENCE [LARGE SCALE GENOMIC DNA]</scope>
    <source>
        <strain evidence="12">Bond</strain>
    </source>
</reference>
<protein>
    <submittedName>
        <fullName evidence="11">Uncharacterized protein</fullName>
    </submittedName>
</protein>
<evidence type="ECO:0000256" key="4">
    <source>
        <dbReference type="ARBA" id="ARBA00022525"/>
    </source>
</evidence>
<feature type="compositionally biased region" description="Basic residues" evidence="8">
    <location>
        <begin position="913"/>
        <end position="928"/>
    </location>
</feature>
<dbReference type="OMA" id="FTLMGVC"/>
<dbReference type="KEGG" id="bbig:BBBOND_0103660"/>
<feature type="compositionally biased region" description="Acidic residues" evidence="8">
    <location>
        <begin position="735"/>
        <end position="778"/>
    </location>
</feature>
<keyword evidence="3" id="KW-1003">Cell membrane</keyword>
<keyword evidence="9" id="KW-1133">Transmembrane helix</keyword>
<gene>
    <name evidence="11" type="ORF">BBBOND_0103660</name>
</gene>
<feature type="compositionally biased region" description="Polar residues" evidence="8">
    <location>
        <begin position="891"/>
        <end position="902"/>
    </location>
</feature>
<keyword evidence="5 10" id="KW-0732">Signal</keyword>
<evidence type="ECO:0000256" key="2">
    <source>
        <dbReference type="ARBA" id="ARBA00004613"/>
    </source>
</evidence>
<dbReference type="Proteomes" id="UP000033188">
    <property type="component" value="Chromosome 1"/>
</dbReference>
<evidence type="ECO:0000256" key="10">
    <source>
        <dbReference type="SAM" id="SignalP"/>
    </source>
</evidence>
<dbReference type="GeneID" id="24562593"/>
<evidence type="ECO:0000256" key="7">
    <source>
        <dbReference type="ARBA" id="ARBA00023157"/>
    </source>
</evidence>
<feature type="region of interest" description="Disordered" evidence="8">
    <location>
        <begin position="730"/>
        <end position="934"/>
    </location>
</feature>
<dbReference type="VEuPathDB" id="PiroplasmaDB:BBBOND_0103660"/>
<evidence type="ECO:0000256" key="9">
    <source>
        <dbReference type="SAM" id="Phobius"/>
    </source>
</evidence>
<dbReference type="OrthoDB" id="446173at2759"/>
<accession>A0A061D1P4</accession>
<feature type="compositionally biased region" description="Basic and acidic residues" evidence="8">
    <location>
        <begin position="903"/>
        <end position="912"/>
    </location>
</feature>
<keyword evidence="6" id="KW-0677">Repeat</keyword>
<evidence type="ECO:0000256" key="6">
    <source>
        <dbReference type="ARBA" id="ARBA00022737"/>
    </source>
</evidence>
<dbReference type="Gene3D" id="2.20.100.10">
    <property type="entry name" value="Thrombospondin type-1 (TSP1) repeat"/>
    <property type="match status" value="1"/>
</dbReference>
<name>A0A061D1P4_BABBI</name>